<dbReference type="InterPro" id="IPR000757">
    <property type="entry name" value="Beta-glucanase-like"/>
</dbReference>
<gene>
    <name evidence="4" type="ORF">BCR37DRAFT_347203</name>
</gene>
<keyword evidence="2" id="KW-0472">Membrane</keyword>
<dbReference type="GeneID" id="63784351"/>
<name>A0A1Y2FGL3_PROLT</name>
<keyword evidence="4" id="KW-0430">Lectin</keyword>
<comment type="caution">
    <text evidence="4">The sequence shown here is derived from an EMBL/GenBank/DDBJ whole genome shotgun (WGS) entry which is preliminary data.</text>
</comment>
<dbReference type="STRING" id="56484.A0A1Y2FGL3"/>
<dbReference type="Pfam" id="PF00722">
    <property type="entry name" value="Glyco_hydro_16"/>
    <property type="match status" value="1"/>
</dbReference>
<dbReference type="OMA" id="IMHITTP"/>
<evidence type="ECO:0000256" key="1">
    <source>
        <dbReference type="ARBA" id="ARBA00006865"/>
    </source>
</evidence>
<dbReference type="PANTHER" id="PTHR10963:SF55">
    <property type="entry name" value="GLYCOSIDE HYDROLASE FAMILY 16 PROTEIN"/>
    <property type="match status" value="1"/>
</dbReference>
<evidence type="ECO:0000313" key="4">
    <source>
        <dbReference type="EMBL" id="ORY82426.1"/>
    </source>
</evidence>
<dbReference type="PROSITE" id="PS51762">
    <property type="entry name" value="GH16_2"/>
    <property type="match status" value="1"/>
</dbReference>
<dbReference type="SUPFAM" id="SSF49899">
    <property type="entry name" value="Concanavalin A-like lectins/glucanases"/>
    <property type="match status" value="1"/>
</dbReference>
<dbReference type="Proteomes" id="UP000193685">
    <property type="component" value="Unassembled WGS sequence"/>
</dbReference>
<accession>A0A1Y2FGL3</accession>
<keyword evidence="2" id="KW-0812">Transmembrane</keyword>
<dbReference type="GO" id="GO:0005975">
    <property type="term" value="P:carbohydrate metabolic process"/>
    <property type="evidence" value="ECO:0007669"/>
    <property type="project" value="InterPro"/>
</dbReference>
<keyword evidence="5" id="KW-1185">Reference proteome</keyword>
<evidence type="ECO:0000313" key="5">
    <source>
        <dbReference type="Proteomes" id="UP000193685"/>
    </source>
</evidence>
<feature type="transmembrane region" description="Helical" evidence="2">
    <location>
        <begin position="34"/>
        <end position="55"/>
    </location>
</feature>
<dbReference type="OrthoDB" id="4781at2759"/>
<dbReference type="EMBL" id="MCFI01000009">
    <property type="protein sequence ID" value="ORY82426.1"/>
    <property type="molecule type" value="Genomic_DNA"/>
</dbReference>
<keyword evidence="2" id="KW-1133">Transmembrane helix</keyword>
<organism evidence="4 5">
    <name type="scientific">Protomyces lactucae-debilis</name>
    <dbReference type="NCBI Taxonomy" id="2754530"/>
    <lineage>
        <taxon>Eukaryota</taxon>
        <taxon>Fungi</taxon>
        <taxon>Dikarya</taxon>
        <taxon>Ascomycota</taxon>
        <taxon>Taphrinomycotina</taxon>
        <taxon>Taphrinomycetes</taxon>
        <taxon>Taphrinales</taxon>
        <taxon>Protomycetaceae</taxon>
        <taxon>Protomyces</taxon>
    </lineage>
</organism>
<dbReference type="RefSeq" id="XP_040725297.1">
    <property type="nucleotide sequence ID" value="XM_040867752.1"/>
</dbReference>
<dbReference type="InterPro" id="IPR050546">
    <property type="entry name" value="Glycosyl_Hydrlase_16"/>
</dbReference>
<dbReference type="GO" id="GO:0004553">
    <property type="term" value="F:hydrolase activity, hydrolyzing O-glycosyl compounds"/>
    <property type="evidence" value="ECO:0007669"/>
    <property type="project" value="InterPro"/>
</dbReference>
<proteinExistence type="inferred from homology"/>
<protein>
    <submittedName>
        <fullName evidence="4">Concanavalin A-like lectin/glucanase domain-containing protein</fullName>
    </submittedName>
</protein>
<dbReference type="GO" id="GO:0030246">
    <property type="term" value="F:carbohydrate binding"/>
    <property type="evidence" value="ECO:0007669"/>
    <property type="project" value="UniProtKB-KW"/>
</dbReference>
<comment type="similarity">
    <text evidence="1">Belongs to the glycosyl hydrolase 16 family.</text>
</comment>
<reference evidence="4 5" key="1">
    <citation type="submission" date="2016-07" db="EMBL/GenBank/DDBJ databases">
        <title>Pervasive Adenine N6-methylation of Active Genes in Fungi.</title>
        <authorList>
            <consortium name="DOE Joint Genome Institute"/>
            <person name="Mondo S.J."/>
            <person name="Dannebaum R.O."/>
            <person name="Kuo R.C."/>
            <person name="Labutti K."/>
            <person name="Haridas S."/>
            <person name="Kuo A."/>
            <person name="Salamov A."/>
            <person name="Ahrendt S.R."/>
            <person name="Lipzen A."/>
            <person name="Sullivan W."/>
            <person name="Andreopoulos W.B."/>
            <person name="Clum A."/>
            <person name="Lindquist E."/>
            <person name="Daum C."/>
            <person name="Ramamoorthy G.K."/>
            <person name="Gryganskyi A."/>
            <person name="Culley D."/>
            <person name="Magnuson J.K."/>
            <person name="James T.Y."/>
            <person name="O'Malley M.A."/>
            <person name="Stajich J.E."/>
            <person name="Spatafora J.W."/>
            <person name="Visel A."/>
            <person name="Grigoriev I.V."/>
        </authorList>
    </citation>
    <scope>NUCLEOTIDE SEQUENCE [LARGE SCALE GENOMIC DNA]</scope>
    <source>
        <strain evidence="4 5">12-1054</strain>
    </source>
</reference>
<dbReference type="InterPro" id="IPR013320">
    <property type="entry name" value="ConA-like_dom_sf"/>
</dbReference>
<feature type="domain" description="GH16" evidence="3">
    <location>
        <begin position="51"/>
        <end position="411"/>
    </location>
</feature>
<evidence type="ECO:0000256" key="2">
    <source>
        <dbReference type="SAM" id="Phobius"/>
    </source>
</evidence>
<dbReference type="Gene3D" id="2.60.120.200">
    <property type="match status" value="1"/>
</dbReference>
<dbReference type="AlphaFoldDB" id="A0A1Y2FGL3"/>
<sequence length="425" mass="48479">MSTQSRTHTLQRSVRVDKFWLRQPRQRAERIGRLLPPIAMILGCLLVAGGGYWGYSAVPKHQYREIWFEDFTTGRTIDQDFNYVIGVGGEGQQTFEWTTDHANNSFIKDGKLYIQPTVTQWPPQQDGSFVNLTAEGKCTHPYSLQDCYAYHNASSLQIINPVQSARLTTANKHDLRFGKVEVRAKLPRGRYIWPAIWFMPTDSHYGIWPQSGELDLVESHGFDPTEPFSFTGSNCLTGSIHRAPVNLISLATGPDDKLTSCFPRHSLTEAFHTYGMEWTPQGVHYYLDSPLYKIFHQDFKHGPVRDAKMPLIDDKGYPVPNPWFASPLKAAPFDKKFHLILNIMIGGTNGWFPDDVVDDHAYGNSGGQQWRPYGAMRDFWKAQRTWLPSWGEGLGNAMAIDWIRFSELVDSEFWESLPSARLDRG</sequence>
<dbReference type="PANTHER" id="PTHR10963">
    <property type="entry name" value="GLYCOSYL HYDROLASE-RELATED"/>
    <property type="match status" value="1"/>
</dbReference>
<evidence type="ECO:0000259" key="3">
    <source>
        <dbReference type="PROSITE" id="PS51762"/>
    </source>
</evidence>